<accession>A0A485K365</accession>
<dbReference type="AlphaFoldDB" id="A0A485K365"/>
<evidence type="ECO:0000256" key="7">
    <source>
        <dbReference type="ARBA" id="ARBA00023242"/>
    </source>
</evidence>
<keyword evidence="6" id="KW-0378">Hydrolase</keyword>
<comment type="subcellular location">
    <subcellularLocation>
        <location evidence="2">Nucleus</location>
    </subcellularLocation>
</comment>
<dbReference type="GO" id="GO:0046872">
    <property type="term" value="F:metal ion binding"/>
    <property type="evidence" value="ECO:0007669"/>
    <property type="project" value="UniProtKB-KW"/>
</dbReference>
<keyword evidence="11" id="KW-1185">Reference proteome</keyword>
<evidence type="ECO:0000256" key="5">
    <source>
        <dbReference type="ARBA" id="ARBA00022723"/>
    </source>
</evidence>
<dbReference type="Pfam" id="PF13359">
    <property type="entry name" value="DDE_Tnp_4"/>
    <property type="match status" value="1"/>
</dbReference>
<feature type="domain" description="DDE Tnp4" evidence="8">
    <location>
        <begin position="251"/>
        <end position="363"/>
    </location>
</feature>
<protein>
    <submittedName>
        <fullName evidence="10">Aste57867_668 protein</fullName>
    </submittedName>
</protein>
<evidence type="ECO:0000256" key="2">
    <source>
        <dbReference type="ARBA" id="ARBA00004123"/>
    </source>
</evidence>
<evidence type="ECO:0000256" key="6">
    <source>
        <dbReference type="ARBA" id="ARBA00022801"/>
    </source>
</evidence>
<evidence type="ECO:0000256" key="1">
    <source>
        <dbReference type="ARBA" id="ARBA00001968"/>
    </source>
</evidence>
<comment type="similarity">
    <text evidence="3">Belongs to the HARBI1 family.</text>
</comment>
<evidence type="ECO:0000259" key="8">
    <source>
        <dbReference type="Pfam" id="PF13359"/>
    </source>
</evidence>
<dbReference type="PANTHER" id="PTHR22930:SF85">
    <property type="entry name" value="GH03217P-RELATED"/>
    <property type="match status" value="1"/>
</dbReference>
<dbReference type="OrthoDB" id="79099at2759"/>
<evidence type="ECO:0000256" key="4">
    <source>
        <dbReference type="ARBA" id="ARBA00022722"/>
    </source>
</evidence>
<dbReference type="Proteomes" id="UP000332933">
    <property type="component" value="Unassembled WGS sequence"/>
</dbReference>
<comment type="cofactor">
    <cofactor evidence="1">
        <name>a divalent metal cation</name>
        <dbReference type="ChEBI" id="CHEBI:60240"/>
    </cofactor>
</comment>
<gene>
    <name evidence="10" type="primary">Aste57867_668</name>
    <name evidence="9" type="ORF">As57867_000667</name>
    <name evidence="10" type="ORF">ASTE57867_668</name>
</gene>
<dbReference type="InterPro" id="IPR027806">
    <property type="entry name" value="HARBI1_dom"/>
</dbReference>
<reference evidence="9" key="2">
    <citation type="submission" date="2019-06" db="EMBL/GenBank/DDBJ databases">
        <title>Genomics analysis of Aphanomyces spp. identifies a new class of oomycete effector associated with host adaptation.</title>
        <authorList>
            <person name="Gaulin E."/>
        </authorList>
    </citation>
    <scope>NUCLEOTIDE SEQUENCE</scope>
    <source>
        <strain evidence="9">CBS 578.67</strain>
    </source>
</reference>
<name>A0A485K365_9STRA</name>
<sequence>MNYAGKHECFCRQPKERTCWAEKLYPPDQVKAKFLQIPRQTLIAELQRLVALYAMTQPPSENDQTGHVEVDDDHDLCGFMRLVFGHAWNKPGPKLEDVMLAYETVVSSRYLATRGQVPKRDPPFDFLFSLDDRRFRQEARMDKSSFGLLVSLIKEHEVFSNQAYREQAPVEHQLLVFLAKLGRYGNGGSIEILARYFGISEGSVAQYCKRCIMAIMSLEWDVVYWPDYLERLNIATRIESNNGFEGCVSFVDGTLFPVYARPSEHGEDYYNRKGYYGMAGMIVCDDKKMIRFMDLGWPGAVHDMRVWSNCELALHPEKYFGLLEFLLADSGYTLGEYLLSTNKRIRGMHLSERQQWFNTRVAQ</sequence>
<dbReference type="PANTHER" id="PTHR22930">
    <property type="match status" value="1"/>
</dbReference>
<dbReference type="GO" id="GO:0005634">
    <property type="term" value="C:nucleus"/>
    <property type="evidence" value="ECO:0007669"/>
    <property type="project" value="UniProtKB-SubCell"/>
</dbReference>
<keyword evidence="4" id="KW-0540">Nuclease</keyword>
<dbReference type="GO" id="GO:0004518">
    <property type="term" value="F:nuclease activity"/>
    <property type="evidence" value="ECO:0007669"/>
    <property type="project" value="UniProtKB-KW"/>
</dbReference>
<keyword evidence="5" id="KW-0479">Metal-binding</keyword>
<organism evidence="10 11">
    <name type="scientific">Aphanomyces stellatus</name>
    <dbReference type="NCBI Taxonomy" id="120398"/>
    <lineage>
        <taxon>Eukaryota</taxon>
        <taxon>Sar</taxon>
        <taxon>Stramenopiles</taxon>
        <taxon>Oomycota</taxon>
        <taxon>Saprolegniomycetes</taxon>
        <taxon>Saprolegniales</taxon>
        <taxon>Verrucalvaceae</taxon>
        <taxon>Aphanomyces</taxon>
    </lineage>
</organism>
<dbReference type="EMBL" id="CAADRA010000038">
    <property type="protein sequence ID" value="VFT77893.1"/>
    <property type="molecule type" value="Genomic_DNA"/>
</dbReference>
<keyword evidence="7" id="KW-0539">Nucleus</keyword>
<reference evidence="10 11" key="1">
    <citation type="submission" date="2019-03" db="EMBL/GenBank/DDBJ databases">
        <authorList>
            <person name="Gaulin E."/>
            <person name="Dumas B."/>
        </authorList>
    </citation>
    <scope>NUCLEOTIDE SEQUENCE [LARGE SCALE GENOMIC DNA]</scope>
    <source>
        <strain evidence="10">CBS 568.67</strain>
    </source>
</reference>
<evidence type="ECO:0000256" key="3">
    <source>
        <dbReference type="ARBA" id="ARBA00006958"/>
    </source>
</evidence>
<dbReference type="InterPro" id="IPR045249">
    <property type="entry name" value="HARBI1-like"/>
</dbReference>
<dbReference type="EMBL" id="VJMH01000038">
    <property type="protein sequence ID" value="KAF0719974.1"/>
    <property type="molecule type" value="Genomic_DNA"/>
</dbReference>
<evidence type="ECO:0000313" key="11">
    <source>
        <dbReference type="Proteomes" id="UP000332933"/>
    </source>
</evidence>
<evidence type="ECO:0000313" key="10">
    <source>
        <dbReference type="EMBL" id="VFT77893.1"/>
    </source>
</evidence>
<dbReference type="GO" id="GO:0016787">
    <property type="term" value="F:hydrolase activity"/>
    <property type="evidence" value="ECO:0007669"/>
    <property type="project" value="UniProtKB-KW"/>
</dbReference>
<evidence type="ECO:0000313" key="9">
    <source>
        <dbReference type="EMBL" id="KAF0719974.1"/>
    </source>
</evidence>
<proteinExistence type="inferred from homology"/>